<evidence type="ECO:0000313" key="1">
    <source>
        <dbReference type="EMBL" id="KAG7616416.1"/>
    </source>
</evidence>
<comment type="caution">
    <text evidence="1">The sequence shown here is derived from an EMBL/GenBank/DDBJ whole genome shotgun (WGS) entry which is preliminary data.</text>
</comment>
<evidence type="ECO:0000313" key="2">
    <source>
        <dbReference type="Proteomes" id="UP000694240"/>
    </source>
</evidence>
<accession>A0A8T2DZV4</accession>
<organism evidence="1 2">
    <name type="scientific">Arabidopsis thaliana x Arabidopsis arenosa</name>
    <dbReference type="NCBI Taxonomy" id="1240361"/>
    <lineage>
        <taxon>Eukaryota</taxon>
        <taxon>Viridiplantae</taxon>
        <taxon>Streptophyta</taxon>
        <taxon>Embryophyta</taxon>
        <taxon>Tracheophyta</taxon>
        <taxon>Spermatophyta</taxon>
        <taxon>Magnoliopsida</taxon>
        <taxon>eudicotyledons</taxon>
        <taxon>Gunneridae</taxon>
        <taxon>Pentapetalae</taxon>
        <taxon>rosids</taxon>
        <taxon>malvids</taxon>
        <taxon>Brassicales</taxon>
        <taxon>Brassicaceae</taxon>
        <taxon>Camelineae</taxon>
        <taxon>Arabidopsis</taxon>
    </lineage>
</organism>
<protein>
    <submittedName>
        <fullName evidence="1">Uncharacterized protein</fullName>
    </submittedName>
</protein>
<gene>
    <name evidence="1" type="ORF">ISN45_At04g018920</name>
</gene>
<name>A0A8T2DZV4_9BRAS</name>
<dbReference type="Proteomes" id="UP000694240">
    <property type="component" value="Chromosome 4"/>
</dbReference>
<keyword evidence="2" id="KW-1185">Reference proteome</keyword>
<sequence>MNDHILRNQWSLSYLCIWYTFESTNIGSTSFAQAHSTKVSTRTSIDVLHEETCIYRGCEFAKQGHQSFRALVA</sequence>
<reference evidence="1 2" key="1">
    <citation type="submission" date="2020-12" db="EMBL/GenBank/DDBJ databases">
        <title>Concerted genomic and epigenomic changes stabilize Arabidopsis allopolyploids.</title>
        <authorList>
            <person name="Chen Z."/>
        </authorList>
    </citation>
    <scope>NUCLEOTIDE SEQUENCE [LARGE SCALE GENOMIC DNA]</scope>
    <source>
        <strain evidence="1">Allo738</strain>
        <tissue evidence="1">Leaf</tissue>
    </source>
</reference>
<dbReference type="EMBL" id="JAEFBK010000004">
    <property type="protein sequence ID" value="KAG7616416.1"/>
    <property type="molecule type" value="Genomic_DNA"/>
</dbReference>
<proteinExistence type="predicted"/>
<dbReference type="AlphaFoldDB" id="A0A8T2DZV4"/>